<gene>
    <name evidence="1" type="ORF">SAMN05660686_04016</name>
</gene>
<dbReference type="EMBL" id="FNBW01000014">
    <property type="protein sequence ID" value="SDG31763.1"/>
    <property type="molecule type" value="Genomic_DNA"/>
</dbReference>
<organism evidence="1 2">
    <name type="scientific">Thalassobaculum litoreum DSM 18839</name>
    <dbReference type="NCBI Taxonomy" id="1123362"/>
    <lineage>
        <taxon>Bacteria</taxon>
        <taxon>Pseudomonadati</taxon>
        <taxon>Pseudomonadota</taxon>
        <taxon>Alphaproteobacteria</taxon>
        <taxon>Rhodospirillales</taxon>
        <taxon>Thalassobaculaceae</taxon>
        <taxon>Thalassobaculum</taxon>
    </lineage>
</organism>
<keyword evidence="2" id="KW-1185">Reference proteome</keyword>
<dbReference type="RefSeq" id="WP_245702075.1">
    <property type="nucleotide sequence ID" value="NZ_FNBW01000014.1"/>
</dbReference>
<sequence length="186" mass="20768">MSSAMPTISAADILDFWFTECSEEDWFKKSDAFDATLRDRFGTAHEAAAQGQLDGWAETADGRLALILLLDQMSRNLFRGSARAFAQDPAALALARRAIAEGDHVGTTRERRLFLYLPFEHSENPADQALCLALFVALGDDGLTDYADRHKVIVDRFGRFPHRNEVLGRESTLAERAFLQEPNSSF</sequence>
<evidence type="ECO:0000313" key="1">
    <source>
        <dbReference type="EMBL" id="SDG31763.1"/>
    </source>
</evidence>
<proteinExistence type="predicted"/>
<reference evidence="1 2" key="1">
    <citation type="submission" date="2016-10" db="EMBL/GenBank/DDBJ databases">
        <authorList>
            <person name="Varghese N."/>
            <person name="Submissions S."/>
        </authorList>
    </citation>
    <scope>NUCLEOTIDE SEQUENCE [LARGE SCALE GENOMIC DNA]</scope>
    <source>
        <strain evidence="1 2">DSM 18839</strain>
    </source>
</reference>
<dbReference type="InterPro" id="IPR010323">
    <property type="entry name" value="DUF924"/>
</dbReference>
<dbReference type="AlphaFoldDB" id="A0A8G2BL01"/>
<dbReference type="InterPro" id="IPR011990">
    <property type="entry name" value="TPR-like_helical_dom_sf"/>
</dbReference>
<protein>
    <submittedName>
        <fullName evidence="1">Uncharacterized conserved protein, DUF924 family</fullName>
    </submittedName>
</protein>
<dbReference type="Gene3D" id="1.25.40.10">
    <property type="entry name" value="Tetratricopeptide repeat domain"/>
    <property type="match status" value="1"/>
</dbReference>
<evidence type="ECO:0000313" key="2">
    <source>
        <dbReference type="Proteomes" id="UP000198615"/>
    </source>
</evidence>
<dbReference type="Proteomes" id="UP000198615">
    <property type="component" value="Unassembled WGS sequence"/>
</dbReference>
<dbReference type="Pfam" id="PF06041">
    <property type="entry name" value="DUF924"/>
    <property type="match status" value="1"/>
</dbReference>
<dbReference type="SUPFAM" id="SSF48452">
    <property type="entry name" value="TPR-like"/>
    <property type="match status" value="1"/>
</dbReference>
<comment type="caution">
    <text evidence="1">The sequence shown here is derived from an EMBL/GenBank/DDBJ whole genome shotgun (WGS) entry which is preliminary data.</text>
</comment>
<accession>A0A8G2BL01</accession>
<name>A0A8G2BL01_9PROT</name>
<dbReference type="Gene3D" id="1.20.58.320">
    <property type="entry name" value="TPR-like"/>
    <property type="match status" value="1"/>
</dbReference>